<evidence type="ECO:0000313" key="2">
    <source>
        <dbReference type="EMBL" id="MFD2067501.1"/>
    </source>
</evidence>
<keyword evidence="1" id="KW-0472">Membrane</keyword>
<sequence>MNLILLIPGIIILALVVYDVIYTTLAPSGAAPVSGHVSNGIWHIFYSLKRITGNRNVLKGAGVVIVVFILMTWVIMLWLANFLIFSSATDSVVNSTTNELATPKQVLYYTGYLLSTMGNGDYKAGTDNWRVYSAIISFSGLIMITIAITYVVPVVNAVTQRRALSIRIASIGHSVQLMLLNNWNGKNFKMLEDQFQELAQQVTKQGQLHFSYPVLHFFHHQNKIASLLPNLAMLDEAITILMLYIPEEKQPAKQFLIPLRIALTTFLQSLSTTFIQPSEEPPSLETEAIRKAGINLMSPDAETLEQVKYRRCILKTMVLHDGWEWEDLNKPLLSPKWDAFSKLTL</sequence>
<feature type="transmembrane region" description="Helical" evidence="1">
    <location>
        <begin position="60"/>
        <end position="85"/>
    </location>
</feature>
<feature type="transmembrane region" description="Helical" evidence="1">
    <location>
        <begin position="131"/>
        <end position="152"/>
    </location>
</feature>
<accession>A0ABW4WZ16</accession>
<reference evidence="3" key="1">
    <citation type="journal article" date="2019" name="Int. J. Syst. Evol. Microbiol.">
        <title>The Global Catalogue of Microorganisms (GCM) 10K type strain sequencing project: providing services to taxonomists for standard genome sequencing and annotation.</title>
        <authorList>
            <consortium name="The Broad Institute Genomics Platform"/>
            <consortium name="The Broad Institute Genome Sequencing Center for Infectious Disease"/>
            <person name="Wu L."/>
            <person name="Ma J."/>
        </authorList>
    </citation>
    <scope>NUCLEOTIDE SEQUENCE [LARGE SCALE GENOMIC DNA]</scope>
    <source>
        <strain evidence="3">JCM 16545</strain>
    </source>
</reference>
<dbReference type="Proteomes" id="UP001597369">
    <property type="component" value="Unassembled WGS sequence"/>
</dbReference>
<dbReference type="RefSeq" id="WP_229958219.1">
    <property type="nucleotide sequence ID" value="NZ_JAJJWI010000002.1"/>
</dbReference>
<keyword evidence="1" id="KW-1133">Transmembrane helix</keyword>
<evidence type="ECO:0000256" key="1">
    <source>
        <dbReference type="SAM" id="Phobius"/>
    </source>
</evidence>
<protein>
    <recommendedName>
        <fullName evidence="4">Potassium channel domain-containing protein</fullName>
    </recommendedName>
</protein>
<dbReference type="Gene3D" id="1.10.287.70">
    <property type="match status" value="1"/>
</dbReference>
<organism evidence="2 3">
    <name type="scientific">Pontibacter silvestris</name>
    <dbReference type="NCBI Taxonomy" id="2305183"/>
    <lineage>
        <taxon>Bacteria</taxon>
        <taxon>Pseudomonadati</taxon>
        <taxon>Bacteroidota</taxon>
        <taxon>Cytophagia</taxon>
        <taxon>Cytophagales</taxon>
        <taxon>Hymenobacteraceae</taxon>
        <taxon>Pontibacter</taxon>
    </lineage>
</organism>
<proteinExistence type="predicted"/>
<evidence type="ECO:0008006" key="4">
    <source>
        <dbReference type="Google" id="ProtNLM"/>
    </source>
</evidence>
<name>A0ABW4WZ16_9BACT</name>
<keyword evidence="1" id="KW-0812">Transmembrane</keyword>
<evidence type="ECO:0000313" key="3">
    <source>
        <dbReference type="Proteomes" id="UP001597369"/>
    </source>
</evidence>
<dbReference type="SUPFAM" id="SSF81324">
    <property type="entry name" value="Voltage-gated potassium channels"/>
    <property type="match status" value="1"/>
</dbReference>
<keyword evidence="3" id="KW-1185">Reference proteome</keyword>
<dbReference type="EMBL" id="JBHUHV010000037">
    <property type="protein sequence ID" value="MFD2067501.1"/>
    <property type="molecule type" value="Genomic_DNA"/>
</dbReference>
<comment type="caution">
    <text evidence="2">The sequence shown here is derived from an EMBL/GenBank/DDBJ whole genome shotgun (WGS) entry which is preliminary data.</text>
</comment>
<gene>
    <name evidence="2" type="ORF">ACFSKU_11460</name>
</gene>